<name>A0A7R9A557_9CRUS</name>
<dbReference type="Proteomes" id="UP000677054">
    <property type="component" value="Unassembled WGS sequence"/>
</dbReference>
<dbReference type="AlphaFoldDB" id="A0A7R9A557"/>
<protein>
    <submittedName>
        <fullName evidence="2">Uncharacterized protein</fullName>
    </submittedName>
</protein>
<keyword evidence="1" id="KW-0268">Exocytosis</keyword>
<gene>
    <name evidence="2" type="ORF">DSTB1V02_LOCUS3627</name>
</gene>
<dbReference type="EMBL" id="LR900001">
    <property type="protein sequence ID" value="CAD7243713.1"/>
    <property type="molecule type" value="Genomic_DNA"/>
</dbReference>
<dbReference type="EMBL" id="CAJPEV010000484">
    <property type="protein sequence ID" value="CAG0885739.1"/>
    <property type="molecule type" value="Genomic_DNA"/>
</dbReference>
<dbReference type="InterPro" id="IPR052095">
    <property type="entry name" value="UNC-13_domain"/>
</dbReference>
<organism evidence="2">
    <name type="scientific">Darwinula stevensoni</name>
    <dbReference type="NCBI Taxonomy" id="69355"/>
    <lineage>
        <taxon>Eukaryota</taxon>
        <taxon>Metazoa</taxon>
        <taxon>Ecdysozoa</taxon>
        <taxon>Arthropoda</taxon>
        <taxon>Crustacea</taxon>
        <taxon>Oligostraca</taxon>
        <taxon>Ostracoda</taxon>
        <taxon>Podocopa</taxon>
        <taxon>Podocopida</taxon>
        <taxon>Darwinulocopina</taxon>
        <taxon>Darwinuloidea</taxon>
        <taxon>Darwinulidae</taxon>
        <taxon>Darwinula</taxon>
    </lineage>
</organism>
<evidence type="ECO:0000313" key="3">
    <source>
        <dbReference type="Proteomes" id="UP000677054"/>
    </source>
</evidence>
<evidence type="ECO:0000256" key="1">
    <source>
        <dbReference type="ARBA" id="ARBA00022483"/>
    </source>
</evidence>
<sequence>MKSDGKFFEGFSSLARSQEQRHVQVTKRVEELRQKRVRENSASEGGIQRSYQLSPKEKERLYQEVLYTITHKVGRHTSKYSQYIEDLYEYAQAAFGVAMEDHRRLLAAASESKATQGRDCPYFLEFLPVLPFGGTVVDEDKMEQSPRENICIRISLRSSLVQLGLLNIEH</sequence>
<keyword evidence="3" id="KW-1185">Reference proteome</keyword>
<proteinExistence type="predicted"/>
<dbReference type="PANTHER" id="PTHR45999:SF4">
    <property type="entry name" value="UNC-13-4A, ISOFORM B"/>
    <property type="match status" value="1"/>
</dbReference>
<dbReference type="OrthoDB" id="7976202at2759"/>
<dbReference type="GO" id="GO:0099503">
    <property type="term" value="C:secretory vesicle"/>
    <property type="evidence" value="ECO:0007669"/>
    <property type="project" value="TreeGrafter"/>
</dbReference>
<reference evidence="2" key="1">
    <citation type="submission" date="2020-11" db="EMBL/GenBank/DDBJ databases">
        <authorList>
            <person name="Tran Van P."/>
        </authorList>
    </citation>
    <scope>NUCLEOTIDE SEQUENCE</scope>
</reference>
<evidence type="ECO:0000313" key="2">
    <source>
        <dbReference type="EMBL" id="CAD7243713.1"/>
    </source>
</evidence>
<dbReference type="PANTHER" id="PTHR45999">
    <property type="entry name" value="UNC-13-4A, ISOFORM B"/>
    <property type="match status" value="1"/>
</dbReference>
<dbReference type="GO" id="GO:0006887">
    <property type="term" value="P:exocytosis"/>
    <property type="evidence" value="ECO:0007669"/>
    <property type="project" value="UniProtKB-KW"/>
</dbReference>
<accession>A0A7R9A557</accession>